<evidence type="ECO:0000313" key="8">
    <source>
        <dbReference type="Proteomes" id="UP000287166"/>
    </source>
</evidence>
<dbReference type="Pfam" id="PF01764">
    <property type="entry name" value="Lipase_3"/>
    <property type="match status" value="1"/>
</dbReference>
<feature type="signal peptide" evidence="5">
    <location>
        <begin position="1"/>
        <end position="20"/>
    </location>
</feature>
<comment type="catalytic activity">
    <reaction evidence="3">
        <text>a diacylglycerol + H2O = a monoacylglycerol + a fatty acid + H(+)</text>
        <dbReference type="Rhea" id="RHEA:32731"/>
        <dbReference type="ChEBI" id="CHEBI:15377"/>
        <dbReference type="ChEBI" id="CHEBI:15378"/>
        <dbReference type="ChEBI" id="CHEBI:17408"/>
        <dbReference type="ChEBI" id="CHEBI:18035"/>
        <dbReference type="ChEBI" id="CHEBI:28868"/>
    </reaction>
</comment>
<keyword evidence="1" id="KW-1015">Disulfide bond</keyword>
<sequence>MPLNLKVSAALLAVIYAVHAVPAPGLKARQSITALSTTQIDTYTPYTWYSSTGYCNAASTLAWNCGTNCDANPSFKPVASGGDGDSTQYWFVGYDPALETVIVSHQGTNTSEILPLVTDVDIVFTNLDSTLFPGLSSSIEVHSGFANEQAKTATTVLSAVQKALSTYSATHVTVVGHSLGAAISLLDSVYLPLHISGATFTYVGYGLPRVGNQAFANYVDAQPTSVTHINNEEDPIPICPGMFLDFVHPSGEVHIEDYGEWASCPGQDNPSTQCIVGDVPTIFQGNESNHDGPYNGVEMGCR</sequence>
<dbReference type="GeneID" id="38783607"/>
<name>A0A401GWX6_9APHY</name>
<dbReference type="EMBL" id="BFAD01000009">
    <property type="protein sequence ID" value="GBE86690.1"/>
    <property type="molecule type" value="Genomic_DNA"/>
</dbReference>
<dbReference type="InterPro" id="IPR029058">
    <property type="entry name" value="AB_hydrolase_fold"/>
</dbReference>
<dbReference type="SUPFAM" id="SSF53474">
    <property type="entry name" value="alpha/beta-Hydrolases"/>
    <property type="match status" value="1"/>
</dbReference>
<dbReference type="CDD" id="cd00519">
    <property type="entry name" value="Lipase_3"/>
    <property type="match status" value="1"/>
</dbReference>
<dbReference type="Proteomes" id="UP000287166">
    <property type="component" value="Unassembled WGS sequence"/>
</dbReference>
<accession>A0A401GWX6</accession>
<evidence type="ECO:0000256" key="4">
    <source>
        <dbReference type="ARBA" id="ARBA00048461"/>
    </source>
</evidence>
<gene>
    <name evidence="7" type="ORF">SCP_0905700</name>
</gene>
<dbReference type="Gene3D" id="3.40.50.1820">
    <property type="entry name" value="alpha/beta hydrolase"/>
    <property type="match status" value="1"/>
</dbReference>
<comment type="caution">
    <text evidence="7">The sequence shown here is derived from an EMBL/GenBank/DDBJ whole genome shotgun (WGS) entry which is preliminary data.</text>
</comment>
<evidence type="ECO:0000313" key="7">
    <source>
        <dbReference type="EMBL" id="GBE86690.1"/>
    </source>
</evidence>
<proteinExistence type="inferred from homology"/>
<feature type="chain" id="PRO_5019021821" evidence="5">
    <location>
        <begin position="21"/>
        <end position="302"/>
    </location>
</feature>
<feature type="domain" description="Fungal lipase-type" evidence="6">
    <location>
        <begin position="103"/>
        <end position="242"/>
    </location>
</feature>
<keyword evidence="8" id="KW-1185">Reference proteome</keyword>
<evidence type="ECO:0000259" key="6">
    <source>
        <dbReference type="Pfam" id="PF01764"/>
    </source>
</evidence>
<keyword evidence="5" id="KW-0732">Signal</keyword>
<dbReference type="InParanoid" id="A0A401GWX6"/>
<comment type="catalytic activity">
    <reaction evidence="4">
        <text>a monoacylglycerol + H2O = glycerol + a fatty acid + H(+)</text>
        <dbReference type="Rhea" id="RHEA:15245"/>
        <dbReference type="ChEBI" id="CHEBI:15377"/>
        <dbReference type="ChEBI" id="CHEBI:15378"/>
        <dbReference type="ChEBI" id="CHEBI:17408"/>
        <dbReference type="ChEBI" id="CHEBI:17754"/>
        <dbReference type="ChEBI" id="CHEBI:28868"/>
    </reaction>
</comment>
<dbReference type="STRING" id="139825.A0A401GWX6"/>
<dbReference type="InterPro" id="IPR002921">
    <property type="entry name" value="Fungal_lipase-type"/>
</dbReference>
<dbReference type="RefSeq" id="XP_027617603.1">
    <property type="nucleotide sequence ID" value="XM_027761802.1"/>
</dbReference>
<evidence type="ECO:0000256" key="1">
    <source>
        <dbReference type="ARBA" id="ARBA00023157"/>
    </source>
</evidence>
<dbReference type="InterPro" id="IPR051218">
    <property type="entry name" value="Sec_MonoDiacylglyc_Lipase"/>
</dbReference>
<comment type="similarity">
    <text evidence="2">Belongs to the AB hydrolase superfamily. Lipase family. Class 3 subfamily.</text>
</comment>
<dbReference type="PANTHER" id="PTHR45856">
    <property type="entry name" value="ALPHA/BETA-HYDROLASES SUPERFAMILY PROTEIN"/>
    <property type="match status" value="1"/>
</dbReference>
<dbReference type="AlphaFoldDB" id="A0A401GWX6"/>
<dbReference type="OrthoDB" id="426718at2759"/>
<evidence type="ECO:0000256" key="2">
    <source>
        <dbReference type="ARBA" id="ARBA00043996"/>
    </source>
</evidence>
<dbReference type="PANTHER" id="PTHR45856:SF25">
    <property type="entry name" value="FUNGAL LIPASE-LIKE DOMAIN-CONTAINING PROTEIN"/>
    <property type="match status" value="1"/>
</dbReference>
<evidence type="ECO:0000256" key="3">
    <source>
        <dbReference type="ARBA" id="ARBA00047591"/>
    </source>
</evidence>
<reference evidence="7 8" key="1">
    <citation type="journal article" date="2018" name="Sci. Rep.">
        <title>Genome sequence of the cauliflower mushroom Sparassis crispa (Hanabiratake) and its association with beneficial usage.</title>
        <authorList>
            <person name="Kiyama R."/>
            <person name="Furutani Y."/>
            <person name="Kawaguchi K."/>
            <person name="Nakanishi T."/>
        </authorList>
    </citation>
    <scope>NUCLEOTIDE SEQUENCE [LARGE SCALE GENOMIC DNA]</scope>
</reference>
<organism evidence="7 8">
    <name type="scientific">Sparassis crispa</name>
    <dbReference type="NCBI Taxonomy" id="139825"/>
    <lineage>
        <taxon>Eukaryota</taxon>
        <taxon>Fungi</taxon>
        <taxon>Dikarya</taxon>
        <taxon>Basidiomycota</taxon>
        <taxon>Agaricomycotina</taxon>
        <taxon>Agaricomycetes</taxon>
        <taxon>Polyporales</taxon>
        <taxon>Sparassidaceae</taxon>
        <taxon>Sparassis</taxon>
    </lineage>
</organism>
<dbReference type="GO" id="GO:0006629">
    <property type="term" value="P:lipid metabolic process"/>
    <property type="evidence" value="ECO:0007669"/>
    <property type="project" value="InterPro"/>
</dbReference>
<evidence type="ECO:0000256" key="5">
    <source>
        <dbReference type="SAM" id="SignalP"/>
    </source>
</evidence>
<protein>
    <submittedName>
        <fullName evidence="7">Lipase</fullName>
    </submittedName>
</protein>